<evidence type="ECO:0000313" key="2">
    <source>
        <dbReference type="EMBL" id="SDE59277.1"/>
    </source>
</evidence>
<proteinExistence type="predicted"/>
<keyword evidence="3" id="KW-1185">Reference proteome</keyword>
<sequence length="98" mass="10913">MAGGFLCQNEECRQWLKPNFDFRENRHQAVTCSACGREYDQEAAALEVEKETSGRALRLGGAEHEIKADSQFGWAVIWIWGSFLGTLAVIIALALLVL</sequence>
<dbReference type="STRING" id="637679.GCA_001550055_00085"/>
<keyword evidence="1" id="KW-0472">Membrane</keyword>
<accession>A0A1G7E6H0</accession>
<reference evidence="2 3" key="1">
    <citation type="submission" date="2016-10" db="EMBL/GenBank/DDBJ databases">
        <authorList>
            <person name="de Groot N.N."/>
        </authorList>
    </citation>
    <scope>NUCLEOTIDE SEQUENCE [LARGE SCALE GENOMIC DNA]</scope>
    <source>
        <strain evidence="2 3">CGMCC 1.9109</strain>
    </source>
</reference>
<gene>
    <name evidence="2" type="ORF">SAMN04488071_3306</name>
</gene>
<name>A0A1G7E6H0_9PROT</name>
<evidence type="ECO:0000256" key="1">
    <source>
        <dbReference type="SAM" id="Phobius"/>
    </source>
</evidence>
<feature type="transmembrane region" description="Helical" evidence="1">
    <location>
        <begin position="77"/>
        <end position="97"/>
    </location>
</feature>
<keyword evidence="1" id="KW-0812">Transmembrane</keyword>
<evidence type="ECO:0000313" key="3">
    <source>
        <dbReference type="Proteomes" id="UP000183685"/>
    </source>
</evidence>
<organism evidence="2 3">
    <name type="scientific">Kordiimonas lacus</name>
    <dbReference type="NCBI Taxonomy" id="637679"/>
    <lineage>
        <taxon>Bacteria</taxon>
        <taxon>Pseudomonadati</taxon>
        <taxon>Pseudomonadota</taxon>
        <taxon>Alphaproteobacteria</taxon>
        <taxon>Kordiimonadales</taxon>
        <taxon>Kordiimonadaceae</taxon>
        <taxon>Kordiimonas</taxon>
    </lineage>
</organism>
<dbReference type="Proteomes" id="UP000183685">
    <property type="component" value="Unassembled WGS sequence"/>
</dbReference>
<keyword evidence="1" id="KW-1133">Transmembrane helix</keyword>
<protein>
    <submittedName>
        <fullName evidence="2">Uncharacterized protein</fullName>
    </submittedName>
</protein>
<dbReference type="EMBL" id="FNAK01000008">
    <property type="protein sequence ID" value="SDE59277.1"/>
    <property type="molecule type" value="Genomic_DNA"/>
</dbReference>
<dbReference type="AlphaFoldDB" id="A0A1G7E6H0"/>